<reference evidence="2 3" key="1">
    <citation type="journal article" date="2012" name="Genome Biol.">
        <title>Sequencing three crocodilian genomes to illuminate the evolution of archosaurs and amniotes.</title>
        <authorList>
            <person name="St John J.A."/>
            <person name="Braun E.L."/>
            <person name="Isberg S.R."/>
            <person name="Miles L.G."/>
            <person name="Chong A.Y."/>
            <person name="Gongora J."/>
            <person name="Dalzell P."/>
            <person name="Moran C."/>
            <person name="Bed'hom B."/>
            <person name="Abzhanov A."/>
            <person name="Burgess S.C."/>
            <person name="Cooksey A.M."/>
            <person name="Castoe T.A."/>
            <person name="Crawford N.G."/>
            <person name="Densmore L.D."/>
            <person name="Drew J.C."/>
            <person name="Edwards S.V."/>
            <person name="Faircloth B.C."/>
            <person name="Fujita M.K."/>
            <person name="Greenwold M.J."/>
            <person name="Hoffmann F.G."/>
            <person name="Howard J.M."/>
            <person name="Iguchi T."/>
            <person name="Janes D.E."/>
            <person name="Khan S.Y."/>
            <person name="Kohno S."/>
            <person name="de Koning A.J."/>
            <person name="Lance S.L."/>
            <person name="McCarthy F.M."/>
            <person name="McCormack J.E."/>
            <person name="Merchant M.E."/>
            <person name="Peterson D.G."/>
            <person name="Pollock D.D."/>
            <person name="Pourmand N."/>
            <person name="Raney B.J."/>
            <person name="Roessler K.A."/>
            <person name="Sanford J.R."/>
            <person name="Sawyer R.H."/>
            <person name="Schmidt C.J."/>
            <person name="Triplett E.W."/>
            <person name="Tuberville T.D."/>
            <person name="Venegas-Anaya M."/>
            <person name="Howard J.T."/>
            <person name="Jarvis E.D."/>
            <person name="Guillette L.J.Jr."/>
            <person name="Glenn T.C."/>
            <person name="Green R.E."/>
            <person name="Ray D.A."/>
        </authorList>
    </citation>
    <scope>NUCLEOTIDE SEQUENCE [LARGE SCALE GENOMIC DNA]</scope>
    <source>
        <strain evidence="2">KSC_2009_1</strain>
    </source>
</reference>
<organism evidence="2 3">
    <name type="scientific">Alligator mississippiensis</name>
    <name type="common">American alligator</name>
    <dbReference type="NCBI Taxonomy" id="8496"/>
    <lineage>
        <taxon>Eukaryota</taxon>
        <taxon>Metazoa</taxon>
        <taxon>Chordata</taxon>
        <taxon>Craniata</taxon>
        <taxon>Vertebrata</taxon>
        <taxon>Euteleostomi</taxon>
        <taxon>Archelosauria</taxon>
        <taxon>Archosauria</taxon>
        <taxon>Crocodylia</taxon>
        <taxon>Alligatoridae</taxon>
        <taxon>Alligatorinae</taxon>
        <taxon>Alligator</taxon>
    </lineage>
</organism>
<dbReference type="Proteomes" id="UP000050525">
    <property type="component" value="Unassembled WGS sequence"/>
</dbReference>
<dbReference type="EMBL" id="AKHW03001210">
    <property type="protein sequence ID" value="KYO43129.1"/>
    <property type="molecule type" value="Genomic_DNA"/>
</dbReference>
<name>A0A151P2K3_ALLMI</name>
<sequence>MAPPTTVILLIGEDSSRVLSRRLLPGQLLLRGRLAEELLLSELLLRAEPSATEYPGLPGIQERLENRKNPGLWSSHT</sequence>
<proteinExistence type="predicted"/>
<accession>A0A151P2K3</accession>
<comment type="caution">
    <text evidence="2">The sequence shown here is derived from an EMBL/GenBank/DDBJ whole genome shotgun (WGS) entry which is preliminary data.</text>
</comment>
<evidence type="ECO:0000313" key="3">
    <source>
        <dbReference type="Proteomes" id="UP000050525"/>
    </source>
</evidence>
<evidence type="ECO:0000313" key="2">
    <source>
        <dbReference type="EMBL" id="KYO43129.1"/>
    </source>
</evidence>
<evidence type="ECO:0000256" key="1">
    <source>
        <dbReference type="SAM" id="MobiDB-lite"/>
    </source>
</evidence>
<dbReference type="AlphaFoldDB" id="A0A151P2K3"/>
<gene>
    <name evidence="2" type="ORF">Y1Q_0017466</name>
</gene>
<protein>
    <submittedName>
        <fullName evidence="2">Uncharacterized protein</fullName>
    </submittedName>
</protein>
<keyword evidence="3" id="KW-1185">Reference proteome</keyword>
<feature type="region of interest" description="Disordered" evidence="1">
    <location>
        <begin position="52"/>
        <end position="77"/>
    </location>
</feature>